<name>A0ACB7VWZ0_DIOAL</name>
<evidence type="ECO:0000313" key="1">
    <source>
        <dbReference type="EMBL" id="KAH7679133.1"/>
    </source>
</evidence>
<proteinExistence type="predicted"/>
<accession>A0ACB7VWZ0</accession>
<keyword evidence="2" id="KW-1185">Reference proteome</keyword>
<dbReference type="EMBL" id="CM037016">
    <property type="protein sequence ID" value="KAH7679133.1"/>
    <property type="molecule type" value="Genomic_DNA"/>
</dbReference>
<reference evidence="2" key="1">
    <citation type="journal article" date="2022" name="Nat. Commun.">
        <title>Chromosome evolution and the genetic basis of agronomically important traits in greater yam.</title>
        <authorList>
            <person name="Bredeson J.V."/>
            <person name="Lyons J.B."/>
            <person name="Oniyinde I.O."/>
            <person name="Okereke N.R."/>
            <person name="Kolade O."/>
            <person name="Nnabue I."/>
            <person name="Nwadili C.O."/>
            <person name="Hribova E."/>
            <person name="Parker M."/>
            <person name="Nwogha J."/>
            <person name="Shu S."/>
            <person name="Carlson J."/>
            <person name="Kariba R."/>
            <person name="Muthemba S."/>
            <person name="Knop K."/>
            <person name="Barton G.J."/>
            <person name="Sherwood A.V."/>
            <person name="Lopez-Montes A."/>
            <person name="Asiedu R."/>
            <person name="Jamnadass R."/>
            <person name="Muchugi A."/>
            <person name="Goodstein D."/>
            <person name="Egesi C.N."/>
            <person name="Featherston J."/>
            <person name="Asfaw A."/>
            <person name="Simpson G.G."/>
            <person name="Dolezel J."/>
            <person name="Hendre P.S."/>
            <person name="Van Deynze A."/>
            <person name="Kumar P.L."/>
            <person name="Obidiegwu J.E."/>
            <person name="Bhattacharjee R."/>
            <person name="Rokhsar D.S."/>
        </authorList>
    </citation>
    <scope>NUCLEOTIDE SEQUENCE [LARGE SCALE GENOMIC DNA]</scope>
    <source>
        <strain evidence="2">cv. TDa95/00328</strain>
    </source>
</reference>
<protein>
    <submittedName>
        <fullName evidence="1">Phloem protein 2-like protein</fullName>
    </submittedName>
</protein>
<sequence>MSGPEQPSENHGTHWKADQNKSEALGGGEVCICAKDLKIVWGDDWRFWKQLKIPSGDNKWLNCEDGMELVQVCYLEVTGTLDLEKQEQLSAGNTYELLYIIKFKIDAFGWQDCPVLLHLVTPNGEKIKRSVNFEDFRKKGEGWHSVFGGEFTVGSSLKGKISFGIHETETPFWKGGMILHGVLIRPKK</sequence>
<gene>
    <name evidence="1" type="ORF">IHE45_06G039000</name>
</gene>
<evidence type="ECO:0000313" key="2">
    <source>
        <dbReference type="Proteomes" id="UP000827976"/>
    </source>
</evidence>
<comment type="caution">
    <text evidence="1">The sequence shown here is derived from an EMBL/GenBank/DDBJ whole genome shotgun (WGS) entry which is preliminary data.</text>
</comment>
<organism evidence="1 2">
    <name type="scientific">Dioscorea alata</name>
    <name type="common">Purple yam</name>
    <dbReference type="NCBI Taxonomy" id="55571"/>
    <lineage>
        <taxon>Eukaryota</taxon>
        <taxon>Viridiplantae</taxon>
        <taxon>Streptophyta</taxon>
        <taxon>Embryophyta</taxon>
        <taxon>Tracheophyta</taxon>
        <taxon>Spermatophyta</taxon>
        <taxon>Magnoliopsida</taxon>
        <taxon>Liliopsida</taxon>
        <taxon>Dioscoreales</taxon>
        <taxon>Dioscoreaceae</taxon>
        <taxon>Dioscorea</taxon>
    </lineage>
</organism>
<dbReference type="Proteomes" id="UP000827976">
    <property type="component" value="Chromosome 6"/>
</dbReference>